<dbReference type="Proteomes" id="UP000265520">
    <property type="component" value="Unassembled WGS sequence"/>
</dbReference>
<protein>
    <submittedName>
        <fullName evidence="1">Uncharacterized protein</fullName>
    </submittedName>
</protein>
<dbReference type="AlphaFoldDB" id="A0A392V1J4"/>
<dbReference type="EMBL" id="LXQA011010842">
    <property type="protein sequence ID" value="MCI81099.1"/>
    <property type="molecule type" value="Genomic_DNA"/>
</dbReference>
<keyword evidence="2" id="KW-1185">Reference proteome</keyword>
<sequence>MKSLMTLGVSLIVDPPALNIPIDALGLVR</sequence>
<feature type="non-terminal residue" evidence="1">
    <location>
        <position position="29"/>
    </location>
</feature>
<reference evidence="1 2" key="1">
    <citation type="journal article" date="2018" name="Front. Plant Sci.">
        <title>Red Clover (Trifolium pratense) and Zigzag Clover (T. medium) - A Picture of Genomic Similarities and Differences.</title>
        <authorList>
            <person name="Dluhosova J."/>
            <person name="Istvanek J."/>
            <person name="Nedelnik J."/>
            <person name="Repkova J."/>
        </authorList>
    </citation>
    <scope>NUCLEOTIDE SEQUENCE [LARGE SCALE GENOMIC DNA]</scope>
    <source>
        <strain evidence="2">cv. 10/8</strain>
        <tissue evidence="1">Leaf</tissue>
    </source>
</reference>
<comment type="caution">
    <text evidence="1">The sequence shown here is derived from an EMBL/GenBank/DDBJ whole genome shotgun (WGS) entry which is preliminary data.</text>
</comment>
<evidence type="ECO:0000313" key="1">
    <source>
        <dbReference type="EMBL" id="MCI81099.1"/>
    </source>
</evidence>
<accession>A0A392V1J4</accession>
<evidence type="ECO:0000313" key="2">
    <source>
        <dbReference type="Proteomes" id="UP000265520"/>
    </source>
</evidence>
<proteinExistence type="predicted"/>
<organism evidence="1 2">
    <name type="scientific">Trifolium medium</name>
    <dbReference type="NCBI Taxonomy" id="97028"/>
    <lineage>
        <taxon>Eukaryota</taxon>
        <taxon>Viridiplantae</taxon>
        <taxon>Streptophyta</taxon>
        <taxon>Embryophyta</taxon>
        <taxon>Tracheophyta</taxon>
        <taxon>Spermatophyta</taxon>
        <taxon>Magnoliopsida</taxon>
        <taxon>eudicotyledons</taxon>
        <taxon>Gunneridae</taxon>
        <taxon>Pentapetalae</taxon>
        <taxon>rosids</taxon>
        <taxon>fabids</taxon>
        <taxon>Fabales</taxon>
        <taxon>Fabaceae</taxon>
        <taxon>Papilionoideae</taxon>
        <taxon>50 kb inversion clade</taxon>
        <taxon>NPAAA clade</taxon>
        <taxon>Hologalegina</taxon>
        <taxon>IRL clade</taxon>
        <taxon>Trifolieae</taxon>
        <taxon>Trifolium</taxon>
    </lineage>
</organism>
<name>A0A392V1J4_9FABA</name>